<evidence type="ECO:0000313" key="7">
    <source>
        <dbReference type="EMBL" id="CAE0703394.1"/>
    </source>
</evidence>
<dbReference type="Proteomes" id="UP000789595">
    <property type="component" value="Unassembled WGS sequence"/>
</dbReference>
<evidence type="ECO:0000256" key="1">
    <source>
        <dbReference type="ARBA" id="ARBA00004123"/>
    </source>
</evidence>
<evidence type="ECO:0000313" key="8">
    <source>
        <dbReference type="EMBL" id="CAH0367915.1"/>
    </source>
</evidence>
<dbReference type="EMBL" id="HBIW01021834">
    <property type="protein sequence ID" value="CAE0703394.1"/>
    <property type="molecule type" value="Transcribed_RNA"/>
</dbReference>
<feature type="region of interest" description="Disordered" evidence="6">
    <location>
        <begin position="280"/>
        <end position="304"/>
    </location>
</feature>
<keyword evidence="5" id="KW-0539">Nucleus</keyword>
<keyword evidence="4" id="KW-0234">DNA repair</keyword>
<evidence type="ECO:0000256" key="2">
    <source>
        <dbReference type="ARBA" id="ARBA00010991"/>
    </source>
</evidence>
<evidence type="ECO:0000256" key="3">
    <source>
        <dbReference type="ARBA" id="ARBA00022763"/>
    </source>
</evidence>
<comment type="subcellular location">
    <subcellularLocation>
        <location evidence="1">Nucleus</location>
    </subcellularLocation>
</comment>
<keyword evidence="9" id="KW-1185">Reference proteome</keyword>
<proteinExistence type="inferred from homology"/>
<comment type="similarity">
    <text evidence="2">Belongs to the rad1 family.</text>
</comment>
<dbReference type="EMBL" id="CAKKNE010000002">
    <property type="protein sequence ID" value="CAH0367915.1"/>
    <property type="molecule type" value="Genomic_DNA"/>
</dbReference>
<dbReference type="GO" id="GO:0030896">
    <property type="term" value="C:checkpoint clamp complex"/>
    <property type="evidence" value="ECO:0007669"/>
    <property type="project" value="TreeGrafter"/>
</dbReference>
<dbReference type="GO" id="GO:0006281">
    <property type="term" value="P:DNA repair"/>
    <property type="evidence" value="ECO:0007669"/>
    <property type="project" value="UniProtKB-KW"/>
</dbReference>
<evidence type="ECO:0000256" key="5">
    <source>
        <dbReference type="ARBA" id="ARBA00023242"/>
    </source>
</evidence>
<reference evidence="8" key="2">
    <citation type="submission" date="2021-11" db="EMBL/GenBank/DDBJ databases">
        <authorList>
            <consortium name="Genoscope - CEA"/>
            <person name="William W."/>
        </authorList>
    </citation>
    <scope>NUCLEOTIDE SEQUENCE</scope>
</reference>
<dbReference type="Gene3D" id="3.70.10.10">
    <property type="match status" value="1"/>
</dbReference>
<accession>A0A7S4A4I5</accession>
<evidence type="ECO:0000256" key="6">
    <source>
        <dbReference type="SAM" id="MobiDB-lite"/>
    </source>
</evidence>
<dbReference type="InterPro" id="IPR003021">
    <property type="entry name" value="Rad1_Rec1_Rad17"/>
</dbReference>
<reference evidence="7" key="1">
    <citation type="submission" date="2021-01" db="EMBL/GenBank/DDBJ databases">
        <authorList>
            <person name="Corre E."/>
            <person name="Pelletier E."/>
            <person name="Niang G."/>
            <person name="Scheremetjew M."/>
            <person name="Finn R."/>
            <person name="Kale V."/>
            <person name="Holt S."/>
            <person name="Cochrane G."/>
            <person name="Meng A."/>
            <person name="Brown T."/>
            <person name="Cohen L."/>
        </authorList>
    </citation>
    <scope>NUCLEOTIDE SEQUENCE</scope>
    <source>
        <strain evidence="7">CCMP1756</strain>
    </source>
</reference>
<name>A0A7S4A4I5_9STRA</name>
<evidence type="ECO:0000313" key="9">
    <source>
        <dbReference type="Proteomes" id="UP000789595"/>
    </source>
</evidence>
<feature type="compositionally biased region" description="Acidic residues" evidence="6">
    <location>
        <begin position="280"/>
        <end position="292"/>
    </location>
</feature>
<organism evidence="7">
    <name type="scientific">Pelagomonas calceolata</name>
    <dbReference type="NCBI Taxonomy" id="35677"/>
    <lineage>
        <taxon>Eukaryota</taxon>
        <taxon>Sar</taxon>
        <taxon>Stramenopiles</taxon>
        <taxon>Ochrophyta</taxon>
        <taxon>Pelagophyceae</taxon>
        <taxon>Pelagomonadales</taxon>
        <taxon>Pelagomonadaceae</taxon>
        <taxon>Pelagomonas</taxon>
    </lineage>
</organism>
<dbReference type="GO" id="GO:0000077">
    <property type="term" value="P:DNA damage checkpoint signaling"/>
    <property type="evidence" value="ECO:0007669"/>
    <property type="project" value="InterPro"/>
</dbReference>
<sequence length="304" mass="33137">MSFCARLDRADQMAALLECLLMQNSDDAVHVVVDAANVEFHVLGRSKTTRARLTFPSGCFQAYEARDEHDNEFVDGADQEALALSLDGGGLVDCLRILGDCDVSLSYAQRDEIVKLTLEEPGAFTACDLCALDAGDDEDLFQDDLRDAFAAAAPACTLLAASAALRDVVQDLDESAVAAQYIRLSVGRQRARFSARGSTGTVEIDVPRDAFVLFEPPPRRTGWKYRTGAFLHAMRALPHARETCVRVSPQGILGVQHLVDSDSGEDKIFLEHMVCALEEEEPDLEEEADDESERPPSVVASPAF</sequence>
<dbReference type="OrthoDB" id="337581at2759"/>
<gene>
    <name evidence="7" type="ORF">PCAL00307_LOCUS18841</name>
    <name evidence="8" type="ORF">PECAL_2P09590</name>
</gene>
<dbReference type="PANTHER" id="PTHR10870:SF0">
    <property type="entry name" value="CELL CYCLE CHECKPOINT PROTEIN RAD1"/>
    <property type="match status" value="1"/>
</dbReference>
<evidence type="ECO:0000256" key="4">
    <source>
        <dbReference type="ARBA" id="ARBA00023204"/>
    </source>
</evidence>
<evidence type="ECO:0008006" key="10">
    <source>
        <dbReference type="Google" id="ProtNLM"/>
    </source>
</evidence>
<dbReference type="Pfam" id="PF02144">
    <property type="entry name" value="Rad1"/>
    <property type="match status" value="1"/>
</dbReference>
<dbReference type="PANTHER" id="PTHR10870">
    <property type="entry name" value="CELL CYCLE CHECKPOINT PROTEIN RAD1"/>
    <property type="match status" value="1"/>
</dbReference>
<protein>
    <recommendedName>
        <fullName evidence="10">Checkpoint protein</fullName>
    </recommendedName>
</protein>
<dbReference type="AlphaFoldDB" id="A0A7S4A4I5"/>
<keyword evidence="3" id="KW-0227">DNA damage</keyword>